<comment type="subcellular location">
    <subcellularLocation>
        <location evidence="1">Membrane</location>
        <topology evidence="1">Multi-pass membrane protein</topology>
    </subcellularLocation>
</comment>
<dbReference type="AlphaFoldDB" id="A0A1E4SAQ5"/>
<dbReference type="InterPro" id="IPR052263">
    <property type="entry name" value="GPI_Anchor_Biosynth"/>
</dbReference>
<dbReference type="Pfam" id="PF08510">
    <property type="entry name" value="PIG-P"/>
    <property type="match status" value="1"/>
</dbReference>
<feature type="transmembrane region" description="Helical" evidence="5">
    <location>
        <begin position="77"/>
        <end position="96"/>
    </location>
</feature>
<keyword evidence="4 5" id="KW-0472">Membrane</keyword>
<feature type="transmembrane region" description="Helical" evidence="5">
    <location>
        <begin position="116"/>
        <end position="136"/>
    </location>
</feature>
<evidence type="ECO:0000256" key="1">
    <source>
        <dbReference type="ARBA" id="ARBA00004141"/>
    </source>
</evidence>
<evidence type="ECO:0000256" key="4">
    <source>
        <dbReference type="ARBA" id="ARBA00023136"/>
    </source>
</evidence>
<dbReference type="OrthoDB" id="690928at2759"/>
<dbReference type="GO" id="GO:0016020">
    <property type="term" value="C:membrane"/>
    <property type="evidence" value="ECO:0007669"/>
    <property type="project" value="UniProtKB-SubCell"/>
</dbReference>
<dbReference type="InterPro" id="IPR013717">
    <property type="entry name" value="PIG-P"/>
</dbReference>
<reference evidence="7 8" key="1">
    <citation type="journal article" date="2016" name="Proc. Natl. Acad. Sci. U.S.A.">
        <title>Comparative genomics of biotechnologically important yeasts.</title>
        <authorList>
            <person name="Riley R."/>
            <person name="Haridas S."/>
            <person name="Wolfe K.H."/>
            <person name="Lopes M.R."/>
            <person name="Hittinger C.T."/>
            <person name="Goeker M."/>
            <person name="Salamov A.A."/>
            <person name="Wisecaver J.H."/>
            <person name="Long T.M."/>
            <person name="Calvey C.H."/>
            <person name="Aerts A.L."/>
            <person name="Barry K.W."/>
            <person name="Choi C."/>
            <person name="Clum A."/>
            <person name="Coughlan A.Y."/>
            <person name="Deshpande S."/>
            <person name="Douglass A.P."/>
            <person name="Hanson S.J."/>
            <person name="Klenk H.-P."/>
            <person name="LaButti K.M."/>
            <person name="Lapidus A."/>
            <person name="Lindquist E.A."/>
            <person name="Lipzen A.M."/>
            <person name="Meier-Kolthoff J.P."/>
            <person name="Ohm R.A."/>
            <person name="Otillar R.P."/>
            <person name="Pangilinan J.L."/>
            <person name="Peng Y."/>
            <person name="Rokas A."/>
            <person name="Rosa C.A."/>
            <person name="Scheuner C."/>
            <person name="Sibirny A.A."/>
            <person name="Slot J.C."/>
            <person name="Stielow J.B."/>
            <person name="Sun H."/>
            <person name="Kurtzman C.P."/>
            <person name="Blackwell M."/>
            <person name="Grigoriev I.V."/>
            <person name="Jeffries T.W."/>
        </authorList>
    </citation>
    <scope>NUCLEOTIDE SEQUENCE [LARGE SCALE GENOMIC DNA]</scope>
    <source>
        <strain evidence="8">ATCC 18201 / CBS 1600 / BCRC 20928 / JCM 3617 / NBRC 0987 / NRRL Y-1542</strain>
    </source>
</reference>
<protein>
    <submittedName>
        <fullName evidence="7">PIG-P-domain-containing protein</fullName>
    </submittedName>
</protein>
<evidence type="ECO:0000256" key="2">
    <source>
        <dbReference type="ARBA" id="ARBA00022692"/>
    </source>
</evidence>
<keyword evidence="2 5" id="KW-0812">Transmembrane</keyword>
<dbReference type="RefSeq" id="XP_020073620.1">
    <property type="nucleotide sequence ID" value="XM_020213536.1"/>
</dbReference>
<proteinExistence type="predicted"/>
<dbReference type="PANTHER" id="PTHR46346">
    <property type="entry name" value="PHOSPHATIDYLINOSITOL N-ACETYLGLUCOSAMINYLTRANSFERASE SUBUNIT P"/>
    <property type="match status" value="1"/>
</dbReference>
<evidence type="ECO:0000313" key="8">
    <source>
        <dbReference type="Proteomes" id="UP000094389"/>
    </source>
</evidence>
<dbReference type="STRING" id="983966.A0A1E4SAQ5"/>
<feature type="domain" description="PIG-P" evidence="6">
    <location>
        <begin position="73"/>
        <end position="186"/>
    </location>
</feature>
<dbReference type="PANTHER" id="PTHR46346:SF1">
    <property type="entry name" value="PHOSPHATIDYLINOSITOL N-ACETYLGLUCOSAMINYLTRANSFERASE SUBUNIT P"/>
    <property type="match status" value="1"/>
</dbReference>
<dbReference type="GO" id="GO:0006506">
    <property type="term" value="P:GPI anchor biosynthetic process"/>
    <property type="evidence" value="ECO:0007669"/>
    <property type="project" value="TreeGrafter"/>
</dbReference>
<name>A0A1E4SAQ5_CYBJN</name>
<organism evidence="7 8">
    <name type="scientific">Cyberlindnera jadinii (strain ATCC 18201 / CBS 1600 / BCRC 20928 / JCM 3617 / NBRC 0987 / NRRL Y-1542)</name>
    <name type="common">Torula yeast</name>
    <name type="synonym">Candida utilis</name>
    <dbReference type="NCBI Taxonomy" id="983966"/>
    <lineage>
        <taxon>Eukaryota</taxon>
        <taxon>Fungi</taxon>
        <taxon>Dikarya</taxon>
        <taxon>Ascomycota</taxon>
        <taxon>Saccharomycotina</taxon>
        <taxon>Saccharomycetes</taxon>
        <taxon>Phaffomycetales</taxon>
        <taxon>Phaffomycetaceae</taxon>
        <taxon>Cyberlindnera</taxon>
    </lineage>
</organism>
<dbReference type="Proteomes" id="UP000094389">
    <property type="component" value="Unassembled WGS sequence"/>
</dbReference>
<sequence>MARSRRSSLRLQPSLSTSSLIEMSQRECLTKPLIEYEDILPNMMMNESSLKLTDLLARESDVTVSNQISSLIEYRGFAWHLLVTAIHTLWLLWTFLPENWLHYIGVHYYPSRWWSLAVSNYILILFLYSYIALQFWNVEVEAIPRDDLRAICDGDQVVEKDIVKYGWKDTNGVFDLRISDVNEVLYD</sequence>
<evidence type="ECO:0000259" key="6">
    <source>
        <dbReference type="Pfam" id="PF08510"/>
    </source>
</evidence>
<evidence type="ECO:0000256" key="5">
    <source>
        <dbReference type="SAM" id="Phobius"/>
    </source>
</evidence>
<keyword evidence="3 5" id="KW-1133">Transmembrane helix</keyword>
<dbReference type="OMA" id="RYWIICI"/>
<evidence type="ECO:0000313" key="7">
    <source>
        <dbReference type="EMBL" id="ODV76581.1"/>
    </source>
</evidence>
<dbReference type="GO" id="GO:0005783">
    <property type="term" value="C:endoplasmic reticulum"/>
    <property type="evidence" value="ECO:0007669"/>
    <property type="project" value="TreeGrafter"/>
</dbReference>
<keyword evidence="8" id="KW-1185">Reference proteome</keyword>
<gene>
    <name evidence="7" type="ORF">CYBJADRAFT_160530</name>
</gene>
<evidence type="ECO:0000256" key="3">
    <source>
        <dbReference type="ARBA" id="ARBA00022989"/>
    </source>
</evidence>
<dbReference type="EMBL" id="KV453925">
    <property type="protein sequence ID" value="ODV76581.1"/>
    <property type="molecule type" value="Genomic_DNA"/>
</dbReference>
<accession>A0A1E4SAQ5</accession>
<dbReference type="GeneID" id="30987932"/>